<accession>A0AAW2NRX3</accession>
<proteinExistence type="predicted"/>
<evidence type="ECO:0000256" key="1">
    <source>
        <dbReference type="SAM" id="MobiDB-lite"/>
    </source>
</evidence>
<feature type="compositionally biased region" description="Low complexity" evidence="1">
    <location>
        <begin position="76"/>
        <end position="91"/>
    </location>
</feature>
<evidence type="ECO:0000313" key="2">
    <source>
        <dbReference type="EMBL" id="KAL0345266.1"/>
    </source>
</evidence>
<reference evidence="2" key="2">
    <citation type="journal article" date="2024" name="Plant">
        <title>Genomic evolution and insights into agronomic trait innovations of Sesamum species.</title>
        <authorList>
            <person name="Miao H."/>
            <person name="Wang L."/>
            <person name="Qu L."/>
            <person name="Liu H."/>
            <person name="Sun Y."/>
            <person name="Le M."/>
            <person name="Wang Q."/>
            <person name="Wei S."/>
            <person name="Zheng Y."/>
            <person name="Lin W."/>
            <person name="Duan Y."/>
            <person name="Cao H."/>
            <person name="Xiong S."/>
            <person name="Wang X."/>
            <person name="Wei L."/>
            <person name="Li C."/>
            <person name="Ma Q."/>
            <person name="Ju M."/>
            <person name="Zhao R."/>
            <person name="Li G."/>
            <person name="Mu C."/>
            <person name="Tian Q."/>
            <person name="Mei H."/>
            <person name="Zhang T."/>
            <person name="Gao T."/>
            <person name="Zhang H."/>
        </authorList>
    </citation>
    <scope>NUCLEOTIDE SEQUENCE</scope>
    <source>
        <strain evidence="2">G02</strain>
    </source>
</reference>
<feature type="region of interest" description="Disordered" evidence="1">
    <location>
        <begin position="56"/>
        <end position="91"/>
    </location>
</feature>
<comment type="caution">
    <text evidence="2">The sequence shown here is derived from an EMBL/GenBank/DDBJ whole genome shotgun (WGS) entry which is preliminary data.</text>
</comment>
<sequence length="91" mass="9837">MVYSETGSLVDGRLLNTGCFEDSSKIMYGLMQVFIIQPKKTREETKWKDFLALTAGSGEQGTDEVEDDIAPDTDESPTASSSGSPPSISKI</sequence>
<dbReference type="AlphaFoldDB" id="A0AAW2NRX3"/>
<gene>
    <name evidence="2" type="ORF">Sradi_4357900</name>
</gene>
<feature type="compositionally biased region" description="Acidic residues" evidence="1">
    <location>
        <begin position="61"/>
        <end position="75"/>
    </location>
</feature>
<organism evidence="2">
    <name type="scientific">Sesamum radiatum</name>
    <name type="common">Black benniseed</name>
    <dbReference type="NCBI Taxonomy" id="300843"/>
    <lineage>
        <taxon>Eukaryota</taxon>
        <taxon>Viridiplantae</taxon>
        <taxon>Streptophyta</taxon>
        <taxon>Embryophyta</taxon>
        <taxon>Tracheophyta</taxon>
        <taxon>Spermatophyta</taxon>
        <taxon>Magnoliopsida</taxon>
        <taxon>eudicotyledons</taxon>
        <taxon>Gunneridae</taxon>
        <taxon>Pentapetalae</taxon>
        <taxon>asterids</taxon>
        <taxon>lamiids</taxon>
        <taxon>Lamiales</taxon>
        <taxon>Pedaliaceae</taxon>
        <taxon>Sesamum</taxon>
    </lineage>
</organism>
<name>A0AAW2NRX3_SESRA</name>
<protein>
    <submittedName>
        <fullName evidence="2">Uncharacterized protein</fullName>
    </submittedName>
</protein>
<reference evidence="2" key="1">
    <citation type="submission" date="2020-06" db="EMBL/GenBank/DDBJ databases">
        <authorList>
            <person name="Li T."/>
            <person name="Hu X."/>
            <person name="Zhang T."/>
            <person name="Song X."/>
            <person name="Zhang H."/>
            <person name="Dai N."/>
            <person name="Sheng W."/>
            <person name="Hou X."/>
            <person name="Wei L."/>
        </authorList>
    </citation>
    <scope>NUCLEOTIDE SEQUENCE</scope>
    <source>
        <strain evidence="2">G02</strain>
        <tissue evidence="2">Leaf</tissue>
    </source>
</reference>
<dbReference type="EMBL" id="JACGWJ010000019">
    <property type="protein sequence ID" value="KAL0345266.1"/>
    <property type="molecule type" value="Genomic_DNA"/>
</dbReference>